<proteinExistence type="predicted"/>
<keyword evidence="3" id="KW-1185">Reference proteome</keyword>
<dbReference type="Proteomes" id="UP000605013">
    <property type="component" value="Unassembled WGS sequence"/>
</dbReference>
<accession>A0ABS1WI08</accession>
<comment type="caution">
    <text evidence="2">The sequence shown here is derived from an EMBL/GenBank/DDBJ whole genome shotgun (WGS) entry which is preliminary data.</text>
</comment>
<dbReference type="RefSeq" id="WP_036598169.1">
    <property type="nucleotide sequence ID" value="NZ_JAEMEF010000002.1"/>
</dbReference>
<evidence type="ECO:0000313" key="2">
    <source>
        <dbReference type="EMBL" id="MBL7558764.1"/>
    </source>
</evidence>
<keyword evidence="1" id="KW-0175">Coiled coil</keyword>
<feature type="coiled-coil region" evidence="1">
    <location>
        <begin position="4"/>
        <end position="31"/>
    </location>
</feature>
<evidence type="ECO:0000256" key="1">
    <source>
        <dbReference type="SAM" id="Coils"/>
    </source>
</evidence>
<dbReference type="InterPro" id="IPR045493">
    <property type="entry name" value="DUF6435"/>
</dbReference>
<name>A0ABS1WI08_9FLAO</name>
<gene>
    <name evidence="2" type="ORF">JAO71_03020</name>
</gene>
<dbReference type="EMBL" id="JAEMEF010000002">
    <property type="protein sequence ID" value="MBL7558764.1"/>
    <property type="molecule type" value="Genomic_DNA"/>
</dbReference>
<sequence>MFKFFKKKSKLEKLQDEYKKLLEESYKLSTSNRSLSDAKQAEAQLVLEQIEILKEN</sequence>
<dbReference type="NCBIfam" id="NF033487">
    <property type="entry name" value="Lacal_2735_fam"/>
    <property type="match status" value="1"/>
</dbReference>
<protein>
    <submittedName>
        <fullName evidence="2">Lacal_2735 family protein</fullName>
    </submittedName>
</protein>
<evidence type="ECO:0000313" key="3">
    <source>
        <dbReference type="Proteomes" id="UP000605013"/>
    </source>
</evidence>
<organism evidence="2 3">
    <name type="scientific">Olleya sediminilitoris</name>
    <dbReference type="NCBI Taxonomy" id="2795739"/>
    <lineage>
        <taxon>Bacteria</taxon>
        <taxon>Pseudomonadati</taxon>
        <taxon>Bacteroidota</taxon>
        <taxon>Flavobacteriia</taxon>
        <taxon>Flavobacteriales</taxon>
        <taxon>Flavobacteriaceae</taxon>
    </lineage>
</organism>
<reference evidence="2 3" key="1">
    <citation type="submission" date="2020-12" db="EMBL/GenBank/DDBJ databases">
        <title>Olleya sediminilitoris sp. nov., isolated from a tidal flat.</title>
        <authorList>
            <person name="Park S."/>
            <person name="Yoon J.-H."/>
        </authorList>
    </citation>
    <scope>NUCLEOTIDE SEQUENCE [LARGE SCALE GENOMIC DNA]</scope>
    <source>
        <strain evidence="2 3">YSTF-M6</strain>
    </source>
</reference>